<comment type="catalytic activity">
    <reaction evidence="8 9">
        <text>(R)-4'-phosphopantetheine + ATP + H(+) = 3'-dephospho-CoA + diphosphate</text>
        <dbReference type="Rhea" id="RHEA:19801"/>
        <dbReference type="ChEBI" id="CHEBI:15378"/>
        <dbReference type="ChEBI" id="CHEBI:30616"/>
        <dbReference type="ChEBI" id="CHEBI:33019"/>
        <dbReference type="ChEBI" id="CHEBI:57328"/>
        <dbReference type="ChEBI" id="CHEBI:61723"/>
        <dbReference type="EC" id="2.7.7.3"/>
    </reaction>
</comment>
<dbReference type="SUPFAM" id="SSF52374">
    <property type="entry name" value="Nucleotidylyl transferase"/>
    <property type="match status" value="1"/>
</dbReference>
<feature type="site" description="Transition state stabilizer" evidence="9">
    <location>
        <position position="18"/>
    </location>
</feature>
<organism evidence="11 12">
    <name type="scientific">Caldisericum exile (strain DSM 21853 / NBRC 104410 / AZM16c01)</name>
    <dbReference type="NCBI Taxonomy" id="511051"/>
    <lineage>
        <taxon>Bacteria</taxon>
        <taxon>Pseudomonadati</taxon>
        <taxon>Caldisericota/Cryosericota group</taxon>
        <taxon>Caldisericota</taxon>
        <taxon>Caldisericia</taxon>
        <taxon>Caldisericales</taxon>
        <taxon>Caldisericaceae</taxon>
        <taxon>Caldisericum</taxon>
    </lineage>
</organism>
<dbReference type="OrthoDB" id="9806661at2"/>
<evidence type="ECO:0000256" key="9">
    <source>
        <dbReference type="HAMAP-Rule" id="MF_00151"/>
    </source>
</evidence>
<dbReference type="RefSeq" id="WP_014453526.1">
    <property type="nucleotide sequence ID" value="NC_017096.1"/>
</dbReference>
<feature type="binding site" evidence="9">
    <location>
        <begin position="89"/>
        <end position="91"/>
    </location>
    <ligand>
        <name>ATP</name>
        <dbReference type="ChEBI" id="CHEBI:30616"/>
    </ligand>
</feature>
<dbReference type="NCBIfam" id="TIGR01510">
    <property type="entry name" value="coaD_prev_kdtB"/>
    <property type="match status" value="1"/>
</dbReference>
<comment type="similarity">
    <text evidence="9">Belongs to the bacterial CoaD family.</text>
</comment>
<evidence type="ECO:0000313" key="11">
    <source>
        <dbReference type="EMBL" id="BAL81124.1"/>
    </source>
</evidence>
<evidence type="ECO:0000256" key="5">
    <source>
        <dbReference type="ARBA" id="ARBA00022840"/>
    </source>
</evidence>
<evidence type="ECO:0000256" key="1">
    <source>
        <dbReference type="ARBA" id="ARBA00022490"/>
    </source>
</evidence>
<keyword evidence="12" id="KW-1185">Reference proteome</keyword>
<feature type="domain" description="Cytidyltransferase-like" evidence="10">
    <location>
        <begin position="7"/>
        <end position="134"/>
    </location>
</feature>
<dbReference type="KEGG" id="cex:CSE_09980"/>
<comment type="function">
    <text evidence="9">Reversibly transfers an adenylyl group from ATP to 4'-phosphopantetheine, yielding dephospho-CoA (dPCoA) and pyrophosphate.</text>
</comment>
<keyword evidence="5 9" id="KW-0067">ATP-binding</keyword>
<dbReference type="EC" id="2.7.7.3" evidence="9"/>
<keyword evidence="4 9" id="KW-0547">Nucleotide-binding</keyword>
<dbReference type="PANTHER" id="PTHR21342:SF1">
    <property type="entry name" value="PHOSPHOPANTETHEINE ADENYLYLTRANSFERASE"/>
    <property type="match status" value="1"/>
</dbReference>
<evidence type="ECO:0000256" key="2">
    <source>
        <dbReference type="ARBA" id="ARBA00022679"/>
    </source>
</evidence>
<dbReference type="Pfam" id="PF01467">
    <property type="entry name" value="CTP_transf_like"/>
    <property type="match status" value="1"/>
</dbReference>
<feature type="binding site" evidence="9">
    <location>
        <position position="10"/>
    </location>
    <ligand>
        <name>substrate</name>
    </ligand>
</feature>
<comment type="subcellular location">
    <subcellularLocation>
        <location evidence="9">Cytoplasm</location>
    </subcellularLocation>
</comment>
<feature type="binding site" evidence="9">
    <location>
        <position position="99"/>
    </location>
    <ligand>
        <name>ATP</name>
        <dbReference type="ChEBI" id="CHEBI:30616"/>
    </ligand>
</feature>
<evidence type="ECO:0000256" key="7">
    <source>
        <dbReference type="ARBA" id="ARBA00022993"/>
    </source>
</evidence>
<feature type="binding site" evidence="9">
    <location>
        <position position="18"/>
    </location>
    <ligand>
        <name>ATP</name>
        <dbReference type="ChEBI" id="CHEBI:30616"/>
    </ligand>
</feature>
<keyword evidence="7 9" id="KW-0173">Coenzyme A biosynthesis</keyword>
<keyword evidence="6 9" id="KW-0460">Magnesium</keyword>
<dbReference type="InterPro" id="IPR014729">
    <property type="entry name" value="Rossmann-like_a/b/a_fold"/>
</dbReference>
<comment type="pathway">
    <text evidence="9">Cofactor biosynthesis; coenzyme A biosynthesis; CoA from (R)-pantothenate: step 4/5.</text>
</comment>
<sequence length="160" mass="18552">MKKIVTYPGTFDPITNGHLEIIERASKIFDEVAVLVAKRDEKNTLFSLDERIEIVKSCVTHIKNVKVDKLDKLLVDYLKEHKINLVLRGLRSYKDFEYEKEMFEANITMLKDLEIIFMIATPHTAFISSSLIKEIALNGGDVSQFVPKEVNKRLKEKLRR</sequence>
<evidence type="ECO:0000256" key="8">
    <source>
        <dbReference type="ARBA" id="ARBA00029346"/>
    </source>
</evidence>
<proteinExistence type="inferred from homology"/>
<dbReference type="PANTHER" id="PTHR21342">
    <property type="entry name" value="PHOSPHOPANTETHEINE ADENYLYLTRANSFERASE"/>
    <property type="match status" value="1"/>
</dbReference>
<reference evidence="11 12" key="1">
    <citation type="submission" date="2011-01" db="EMBL/GenBank/DDBJ databases">
        <title>Whole genome sequence of Caldisericum exile AZM16c01.</title>
        <authorList>
            <person name="Narita-Yamada S."/>
            <person name="Kawakoshi A."/>
            <person name="Nakamura S."/>
            <person name="Sasagawa M."/>
            <person name="Fukada J."/>
            <person name="Sekine M."/>
            <person name="Kato Y."/>
            <person name="Fukai R."/>
            <person name="Sasaki K."/>
            <person name="Hanamaki A."/>
            <person name="Narita H."/>
            <person name="Konno Y."/>
            <person name="Mori K."/>
            <person name="Yamazaki S."/>
            <person name="Suzuki K."/>
            <person name="Fujita N."/>
        </authorList>
    </citation>
    <scope>NUCLEOTIDE SEQUENCE [LARGE SCALE GENOMIC DNA]</scope>
    <source>
        <strain evidence="12">DSM 21853 / NBRC 104410 / AZM16c01</strain>
    </source>
</reference>
<dbReference type="GO" id="GO:0004595">
    <property type="term" value="F:pantetheine-phosphate adenylyltransferase activity"/>
    <property type="evidence" value="ECO:0007669"/>
    <property type="project" value="UniProtKB-UniRule"/>
</dbReference>
<dbReference type="InterPro" id="IPR001980">
    <property type="entry name" value="PPAT"/>
</dbReference>
<dbReference type="AlphaFoldDB" id="A0A7U6JG19"/>
<keyword evidence="1 9" id="KW-0963">Cytoplasm</keyword>
<feature type="binding site" evidence="9">
    <location>
        <position position="42"/>
    </location>
    <ligand>
        <name>substrate</name>
    </ligand>
</feature>
<dbReference type="Proteomes" id="UP000004793">
    <property type="component" value="Chromosome"/>
</dbReference>
<comment type="cofactor">
    <cofactor evidence="9">
        <name>Mg(2+)</name>
        <dbReference type="ChEBI" id="CHEBI:18420"/>
    </cofactor>
</comment>
<protein>
    <recommendedName>
        <fullName evidence="9">Phosphopantetheine adenylyltransferase</fullName>
        <ecNumber evidence="9">2.7.7.3</ecNumber>
    </recommendedName>
    <alternativeName>
        <fullName evidence="9">Dephospho-CoA pyrophosphorylase</fullName>
    </alternativeName>
    <alternativeName>
        <fullName evidence="9">Pantetheine-phosphate adenylyltransferase</fullName>
        <shortName evidence="9">PPAT</shortName>
    </alternativeName>
</protein>
<accession>A0A7U6JG19</accession>
<dbReference type="EMBL" id="AP012051">
    <property type="protein sequence ID" value="BAL81124.1"/>
    <property type="molecule type" value="Genomic_DNA"/>
</dbReference>
<dbReference type="GO" id="GO:0005737">
    <property type="term" value="C:cytoplasm"/>
    <property type="evidence" value="ECO:0007669"/>
    <property type="project" value="UniProtKB-SubCell"/>
</dbReference>
<feature type="binding site" evidence="9">
    <location>
        <begin position="10"/>
        <end position="11"/>
    </location>
    <ligand>
        <name>ATP</name>
        <dbReference type="ChEBI" id="CHEBI:30616"/>
    </ligand>
</feature>
<evidence type="ECO:0000256" key="3">
    <source>
        <dbReference type="ARBA" id="ARBA00022695"/>
    </source>
</evidence>
<comment type="subunit">
    <text evidence="9">Homohexamer.</text>
</comment>
<dbReference type="PRINTS" id="PR01020">
    <property type="entry name" value="LPSBIOSNTHSS"/>
</dbReference>
<keyword evidence="3 9" id="KW-0548">Nucleotidyltransferase</keyword>
<dbReference type="NCBIfam" id="TIGR00125">
    <property type="entry name" value="cyt_tran_rel"/>
    <property type="match status" value="1"/>
</dbReference>
<dbReference type="HAMAP" id="MF_00151">
    <property type="entry name" value="PPAT_bact"/>
    <property type="match status" value="1"/>
</dbReference>
<gene>
    <name evidence="9 11" type="primary">coaD</name>
    <name evidence="11" type="ordered locus">CSE_09980</name>
</gene>
<evidence type="ECO:0000259" key="10">
    <source>
        <dbReference type="Pfam" id="PF01467"/>
    </source>
</evidence>
<dbReference type="GO" id="GO:0015937">
    <property type="term" value="P:coenzyme A biosynthetic process"/>
    <property type="evidence" value="ECO:0007669"/>
    <property type="project" value="UniProtKB-UniRule"/>
</dbReference>
<evidence type="ECO:0000256" key="4">
    <source>
        <dbReference type="ARBA" id="ARBA00022741"/>
    </source>
</evidence>
<feature type="binding site" evidence="9">
    <location>
        <begin position="124"/>
        <end position="130"/>
    </location>
    <ligand>
        <name>ATP</name>
        <dbReference type="ChEBI" id="CHEBI:30616"/>
    </ligand>
</feature>
<feature type="binding site" evidence="9">
    <location>
        <position position="74"/>
    </location>
    <ligand>
        <name>substrate</name>
    </ligand>
</feature>
<dbReference type="GO" id="GO:0005524">
    <property type="term" value="F:ATP binding"/>
    <property type="evidence" value="ECO:0007669"/>
    <property type="project" value="UniProtKB-KW"/>
</dbReference>
<feature type="binding site" evidence="9">
    <location>
        <position position="88"/>
    </location>
    <ligand>
        <name>substrate</name>
    </ligand>
</feature>
<dbReference type="CDD" id="cd02163">
    <property type="entry name" value="PPAT"/>
    <property type="match status" value="1"/>
</dbReference>
<dbReference type="InterPro" id="IPR004821">
    <property type="entry name" value="Cyt_trans-like"/>
</dbReference>
<name>A0A7U6JG19_CALEA</name>
<evidence type="ECO:0000313" key="12">
    <source>
        <dbReference type="Proteomes" id="UP000004793"/>
    </source>
</evidence>
<keyword evidence="2 9" id="KW-0808">Transferase</keyword>
<dbReference type="Gene3D" id="3.40.50.620">
    <property type="entry name" value="HUPs"/>
    <property type="match status" value="1"/>
</dbReference>
<evidence type="ECO:0000256" key="6">
    <source>
        <dbReference type="ARBA" id="ARBA00022842"/>
    </source>
</evidence>
<dbReference type="UniPathway" id="UPA00241">
    <property type="reaction ID" value="UER00355"/>
</dbReference>